<dbReference type="EMBL" id="AP017372">
    <property type="protein sequence ID" value="BAU57691.1"/>
    <property type="molecule type" value="Genomic_DNA"/>
</dbReference>
<evidence type="ECO:0000313" key="4">
    <source>
        <dbReference type="Proteomes" id="UP000218890"/>
    </source>
</evidence>
<dbReference type="RefSeq" id="WP_096408960.1">
    <property type="nucleotide sequence ID" value="NZ_AP017372.2"/>
</dbReference>
<dbReference type="Pfam" id="PF20332">
    <property type="entry name" value="DUF6627"/>
    <property type="match status" value="1"/>
</dbReference>
<accession>A0A0X8X902</accession>
<dbReference type="Proteomes" id="UP000218890">
    <property type="component" value="Chromosome"/>
</dbReference>
<sequence>MKRFTVRSLIVLISLTLAIGMIPATALAGVVGTSEVVHENQASADRAYLQQALEREEMQDLLAAQGVDLAEAEKRVAALSDEEVRELVERMDQQPIGAGVSVGATTILLVIIIWLLVR</sequence>
<reference evidence="3" key="1">
    <citation type="submission" date="2016-02" db="EMBL/GenBank/DDBJ databases">
        <title>Halorhodospira halochloris DSM-1059 complete genome, version 2.</title>
        <authorList>
            <person name="Tsukatani Y."/>
        </authorList>
    </citation>
    <scope>NUCLEOTIDE SEQUENCE</scope>
    <source>
        <strain evidence="3">DSM 1059</strain>
    </source>
</reference>
<feature type="coiled-coil region" evidence="1">
    <location>
        <begin position="55"/>
        <end position="82"/>
    </location>
</feature>
<evidence type="ECO:0000313" key="3">
    <source>
        <dbReference type="EMBL" id="BAU57691.1"/>
    </source>
</evidence>
<proteinExistence type="predicted"/>
<keyword evidence="2" id="KW-1133">Transmembrane helix</keyword>
<evidence type="ECO:0000256" key="1">
    <source>
        <dbReference type="SAM" id="Coils"/>
    </source>
</evidence>
<evidence type="ECO:0008006" key="5">
    <source>
        <dbReference type="Google" id="ProtNLM"/>
    </source>
</evidence>
<dbReference type="KEGG" id="hhk:HH1059_09940"/>
<keyword evidence="2" id="KW-0812">Transmembrane</keyword>
<keyword evidence="2" id="KW-0472">Membrane</keyword>
<dbReference type="AlphaFoldDB" id="A0A0X8X902"/>
<organism evidence="3 4">
    <name type="scientific">Halorhodospira halochloris</name>
    <name type="common">Ectothiorhodospira halochloris</name>
    <dbReference type="NCBI Taxonomy" id="1052"/>
    <lineage>
        <taxon>Bacteria</taxon>
        <taxon>Pseudomonadati</taxon>
        <taxon>Pseudomonadota</taxon>
        <taxon>Gammaproteobacteria</taxon>
        <taxon>Chromatiales</taxon>
        <taxon>Ectothiorhodospiraceae</taxon>
        <taxon>Halorhodospira</taxon>
    </lineage>
</organism>
<keyword evidence="4" id="KW-1185">Reference proteome</keyword>
<evidence type="ECO:0000256" key="2">
    <source>
        <dbReference type="SAM" id="Phobius"/>
    </source>
</evidence>
<feature type="transmembrane region" description="Helical" evidence="2">
    <location>
        <begin position="96"/>
        <end position="117"/>
    </location>
</feature>
<dbReference type="InterPro" id="IPR046735">
    <property type="entry name" value="PA2779-like"/>
</dbReference>
<dbReference type="NCBIfam" id="NF033919">
    <property type="entry name" value="PA2779_fam"/>
    <property type="match status" value="1"/>
</dbReference>
<name>A0A0X8X902_HALHR</name>
<gene>
    <name evidence="3" type="ORF">HH1059_09940</name>
</gene>
<protein>
    <recommendedName>
        <fullName evidence="5">PA2779 family protein</fullName>
    </recommendedName>
</protein>
<dbReference type="OrthoDB" id="6401969at2"/>
<keyword evidence="1" id="KW-0175">Coiled coil</keyword>